<dbReference type="NCBIfam" id="TIGR00546">
    <property type="entry name" value="lnt"/>
    <property type="match status" value="1"/>
</dbReference>
<proteinExistence type="inferred from homology"/>
<comment type="similarity">
    <text evidence="2 9">Belongs to the CN hydrolase family. Apolipoprotein N-acyltransferase subfamily.</text>
</comment>
<evidence type="ECO:0000256" key="6">
    <source>
        <dbReference type="ARBA" id="ARBA00022989"/>
    </source>
</evidence>
<dbReference type="InterPro" id="IPR036526">
    <property type="entry name" value="C-N_Hydrolase_sf"/>
</dbReference>
<feature type="transmembrane region" description="Helical" evidence="9">
    <location>
        <begin position="123"/>
        <end position="145"/>
    </location>
</feature>
<dbReference type="PANTHER" id="PTHR38686:SF1">
    <property type="entry name" value="APOLIPOPROTEIN N-ACYLTRANSFERASE"/>
    <property type="match status" value="1"/>
</dbReference>
<evidence type="ECO:0000313" key="11">
    <source>
        <dbReference type="EMBL" id="MEN3069806.1"/>
    </source>
</evidence>
<dbReference type="PROSITE" id="PS50263">
    <property type="entry name" value="CN_HYDROLASE"/>
    <property type="match status" value="1"/>
</dbReference>
<name>A0ABU9Z1V7_9RHOO</name>
<evidence type="ECO:0000256" key="9">
    <source>
        <dbReference type="HAMAP-Rule" id="MF_01148"/>
    </source>
</evidence>
<keyword evidence="12" id="KW-1185">Reference proteome</keyword>
<comment type="pathway">
    <text evidence="9">Protein modification; lipoprotein biosynthesis (N-acyl transfer).</text>
</comment>
<dbReference type="EC" id="2.3.1.269" evidence="9"/>
<dbReference type="RefSeq" id="WP_345920580.1">
    <property type="nucleotide sequence ID" value="NZ_JBDIVE010000009.1"/>
</dbReference>
<comment type="caution">
    <text evidence="11">The sequence shown here is derived from an EMBL/GenBank/DDBJ whole genome shotgun (WGS) entry which is preliminary data.</text>
</comment>
<sequence>MHLPHFRLTEQSLVRQSLIAFVAGALTVFAYAPFNLFPLMAASWAVLWCLWQPASPRRAAGLGLAWGFGQFWTGGGWLFVAFHTFGGMATPLAIFFLSIFFAYLALWGAFAGWLFARLRSGCVWLDALLGAACWTAGELLRGWVFTGVPWLAVGYTQTPPSPLAGYAPLFGSYGVGLLLILVSALLVLAVRDPQRRLRAGLAALAILAGGAALRLVAWTTPVGEPIRVALIQPNIPQNLKWERERLGEWLMRNLELTQAHPAQLVALPETTLPLLEEQLPEGYLDALASAAKARGGDVITGTFTRDAQGHLFNSAISHGTQPRQVYSKQHLLPFGEYAPPSMHWLLTLINIPMADQTRGAEEQPTMRIGTQKVAVNICYEDVFGEELIYALPEATLMLNMSNLAWYGDFHAQPQHLQIARFRAMEAGRPMLRSTNTGATAIVMPDGSVPHLLPGFTAGAIEADVRGYGGLTPYARWGNKPVLAALLAIAALALWRRRKARSG</sequence>
<keyword evidence="5 9" id="KW-0812">Transmembrane</keyword>
<dbReference type="GO" id="GO:0016746">
    <property type="term" value="F:acyltransferase activity"/>
    <property type="evidence" value="ECO:0007669"/>
    <property type="project" value="UniProtKB-KW"/>
</dbReference>
<evidence type="ECO:0000256" key="8">
    <source>
        <dbReference type="ARBA" id="ARBA00023315"/>
    </source>
</evidence>
<evidence type="ECO:0000256" key="3">
    <source>
        <dbReference type="ARBA" id="ARBA00022475"/>
    </source>
</evidence>
<dbReference type="PANTHER" id="PTHR38686">
    <property type="entry name" value="APOLIPOPROTEIN N-ACYLTRANSFERASE"/>
    <property type="match status" value="1"/>
</dbReference>
<evidence type="ECO:0000313" key="12">
    <source>
        <dbReference type="Proteomes" id="UP001410394"/>
    </source>
</evidence>
<keyword evidence="4 9" id="KW-0808">Transferase</keyword>
<feature type="domain" description="CN hydrolase" evidence="10">
    <location>
        <begin position="231"/>
        <end position="466"/>
    </location>
</feature>
<accession>A0ABU9Z1V7</accession>
<dbReference type="Pfam" id="PF00795">
    <property type="entry name" value="CN_hydrolase"/>
    <property type="match status" value="1"/>
</dbReference>
<protein>
    <recommendedName>
        <fullName evidence="9">Apolipoprotein N-acyltransferase</fullName>
        <shortName evidence="9">ALP N-acyltransferase</shortName>
        <ecNumber evidence="9">2.3.1.269</ecNumber>
    </recommendedName>
</protein>
<keyword evidence="3 9" id="KW-1003">Cell membrane</keyword>
<evidence type="ECO:0000259" key="10">
    <source>
        <dbReference type="PROSITE" id="PS50263"/>
    </source>
</evidence>
<dbReference type="EMBL" id="JBDIVE010000009">
    <property type="protein sequence ID" value="MEN3069806.1"/>
    <property type="molecule type" value="Genomic_DNA"/>
</dbReference>
<organism evidence="11 12">
    <name type="scientific">Uliginosibacterium sediminicola</name>
    <dbReference type="NCBI Taxonomy" id="2024550"/>
    <lineage>
        <taxon>Bacteria</taxon>
        <taxon>Pseudomonadati</taxon>
        <taxon>Pseudomonadota</taxon>
        <taxon>Betaproteobacteria</taxon>
        <taxon>Rhodocyclales</taxon>
        <taxon>Zoogloeaceae</taxon>
        <taxon>Uliginosibacterium</taxon>
    </lineage>
</organism>
<dbReference type="Gene3D" id="3.60.110.10">
    <property type="entry name" value="Carbon-nitrogen hydrolase"/>
    <property type="match status" value="1"/>
</dbReference>
<reference evidence="11 12" key="1">
    <citation type="journal article" date="2018" name="Int. J. Syst. Evol. Microbiol.">
        <title>Uliginosibacterium sediminicola sp. nov., isolated from freshwater sediment.</title>
        <authorList>
            <person name="Hwang W.M."/>
            <person name="Kim S.M."/>
            <person name="Kang K."/>
            <person name="Ahn T.Y."/>
        </authorList>
    </citation>
    <scope>NUCLEOTIDE SEQUENCE [LARGE SCALE GENOMIC DNA]</scope>
    <source>
        <strain evidence="11 12">M1-21</strain>
    </source>
</reference>
<dbReference type="Pfam" id="PF20154">
    <property type="entry name" value="LNT_N"/>
    <property type="match status" value="1"/>
</dbReference>
<dbReference type="CDD" id="cd07571">
    <property type="entry name" value="ALP_N-acyl_transferase"/>
    <property type="match status" value="1"/>
</dbReference>
<dbReference type="InterPro" id="IPR003010">
    <property type="entry name" value="C-N_Hydrolase"/>
</dbReference>
<comment type="subcellular location">
    <subcellularLocation>
        <location evidence="1 9">Cell membrane</location>
        <topology evidence="1 9">Multi-pass membrane protein</topology>
    </subcellularLocation>
</comment>
<evidence type="ECO:0000256" key="4">
    <source>
        <dbReference type="ARBA" id="ARBA00022679"/>
    </source>
</evidence>
<dbReference type="SUPFAM" id="SSF56317">
    <property type="entry name" value="Carbon-nitrogen hydrolase"/>
    <property type="match status" value="1"/>
</dbReference>
<feature type="transmembrane region" description="Helical" evidence="9">
    <location>
        <begin position="92"/>
        <end position="116"/>
    </location>
</feature>
<dbReference type="HAMAP" id="MF_01148">
    <property type="entry name" value="Lnt"/>
    <property type="match status" value="1"/>
</dbReference>
<feature type="transmembrane region" description="Helical" evidence="9">
    <location>
        <begin position="165"/>
        <end position="190"/>
    </location>
</feature>
<feature type="transmembrane region" description="Helical" evidence="9">
    <location>
        <begin position="197"/>
        <end position="218"/>
    </location>
</feature>
<comment type="function">
    <text evidence="9">Catalyzes the phospholipid dependent N-acylation of the N-terminal cysteine of apolipoprotein, the last step in lipoprotein maturation.</text>
</comment>
<evidence type="ECO:0000256" key="7">
    <source>
        <dbReference type="ARBA" id="ARBA00023136"/>
    </source>
</evidence>
<feature type="transmembrane region" description="Helical" evidence="9">
    <location>
        <begin position="59"/>
        <end position="80"/>
    </location>
</feature>
<dbReference type="InterPro" id="IPR004563">
    <property type="entry name" value="Apolipo_AcylTrfase"/>
</dbReference>
<evidence type="ECO:0000256" key="5">
    <source>
        <dbReference type="ARBA" id="ARBA00022692"/>
    </source>
</evidence>
<feature type="transmembrane region" description="Helical" evidence="9">
    <location>
        <begin position="20"/>
        <end position="47"/>
    </location>
</feature>
<dbReference type="Proteomes" id="UP001410394">
    <property type="component" value="Unassembled WGS sequence"/>
</dbReference>
<evidence type="ECO:0000256" key="1">
    <source>
        <dbReference type="ARBA" id="ARBA00004651"/>
    </source>
</evidence>
<gene>
    <name evidence="9 11" type="primary">lnt</name>
    <name evidence="11" type="ORF">ABDB84_15095</name>
</gene>
<keyword evidence="8 9" id="KW-0012">Acyltransferase</keyword>
<comment type="catalytic activity">
    <reaction evidence="9">
        <text>N-terminal S-1,2-diacyl-sn-glyceryl-L-cysteinyl-[lipoprotein] + a glycerophospholipid = N-acyl-S-1,2-diacyl-sn-glyceryl-L-cysteinyl-[lipoprotein] + a 2-acyl-sn-glycero-3-phospholipid + H(+)</text>
        <dbReference type="Rhea" id="RHEA:48228"/>
        <dbReference type="Rhea" id="RHEA-COMP:14681"/>
        <dbReference type="Rhea" id="RHEA-COMP:14684"/>
        <dbReference type="ChEBI" id="CHEBI:15378"/>
        <dbReference type="ChEBI" id="CHEBI:136912"/>
        <dbReference type="ChEBI" id="CHEBI:140656"/>
        <dbReference type="ChEBI" id="CHEBI:140657"/>
        <dbReference type="ChEBI" id="CHEBI:140660"/>
        <dbReference type="EC" id="2.3.1.269"/>
    </reaction>
</comment>
<keyword evidence="6 9" id="KW-1133">Transmembrane helix</keyword>
<keyword evidence="7 9" id="KW-0472">Membrane</keyword>
<dbReference type="InterPro" id="IPR045378">
    <property type="entry name" value="LNT_N"/>
</dbReference>
<evidence type="ECO:0000256" key="2">
    <source>
        <dbReference type="ARBA" id="ARBA00010065"/>
    </source>
</evidence>